<reference evidence="5" key="2">
    <citation type="submission" date="2020-09" db="EMBL/GenBank/DDBJ databases">
        <authorList>
            <person name="Sun Q."/>
            <person name="Zhou Y."/>
        </authorList>
    </citation>
    <scope>NUCLEOTIDE SEQUENCE</scope>
    <source>
        <strain evidence="5">CGMCC 1.15478</strain>
    </source>
</reference>
<organism evidence="5 6">
    <name type="scientific">Hoyosella rhizosphaerae</name>
    <dbReference type="NCBI Taxonomy" id="1755582"/>
    <lineage>
        <taxon>Bacteria</taxon>
        <taxon>Bacillati</taxon>
        <taxon>Actinomycetota</taxon>
        <taxon>Actinomycetes</taxon>
        <taxon>Mycobacteriales</taxon>
        <taxon>Hoyosellaceae</taxon>
        <taxon>Hoyosella</taxon>
    </lineage>
</organism>
<dbReference type="RefSeq" id="WP_229675914.1">
    <property type="nucleotide sequence ID" value="NZ_BMJH01000002.1"/>
</dbReference>
<dbReference type="GO" id="GO:0003700">
    <property type="term" value="F:DNA-binding transcription factor activity"/>
    <property type="evidence" value="ECO:0007669"/>
    <property type="project" value="InterPro"/>
</dbReference>
<dbReference type="AlphaFoldDB" id="A0A916UCM3"/>
<proteinExistence type="predicted"/>
<evidence type="ECO:0000256" key="3">
    <source>
        <dbReference type="ARBA" id="ARBA00023163"/>
    </source>
</evidence>
<dbReference type="EMBL" id="BMJH01000002">
    <property type="protein sequence ID" value="GGC68090.1"/>
    <property type="molecule type" value="Genomic_DNA"/>
</dbReference>
<keyword evidence="2" id="KW-0238">DNA-binding</keyword>
<evidence type="ECO:0000313" key="6">
    <source>
        <dbReference type="Proteomes" id="UP000641514"/>
    </source>
</evidence>
<reference evidence="5" key="1">
    <citation type="journal article" date="2014" name="Int. J. Syst. Evol. Microbiol.">
        <title>Complete genome sequence of Corynebacterium casei LMG S-19264T (=DSM 44701T), isolated from a smear-ripened cheese.</title>
        <authorList>
            <consortium name="US DOE Joint Genome Institute (JGI-PGF)"/>
            <person name="Walter F."/>
            <person name="Albersmeier A."/>
            <person name="Kalinowski J."/>
            <person name="Ruckert C."/>
        </authorList>
    </citation>
    <scope>NUCLEOTIDE SEQUENCE</scope>
    <source>
        <strain evidence="5">CGMCC 1.15478</strain>
    </source>
</reference>
<dbReference type="InterPro" id="IPR000835">
    <property type="entry name" value="HTH_MarR-typ"/>
</dbReference>
<evidence type="ECO:0000256" key="1">
    <source>
        <dbReference type="ARBA" id="ARBA00023015"/>
    </source>
</evidence>
<evidence type="ECO:0000256" key="2">
    <source>
        <dbReference type="ARBA" id="ARBA00023125"/>
    </source>
</evidence>
<protein>
    <submittedName>
        <fullName evidence="5">MarR family transcriptional regulator</fullName>
    </submittedName>
</protein>
<dbReference type="InterPro" id="IPR036390">
    <property type="entry name" value="WH_DNA-bd_sf"/>
</dbReference>
<dbReference type="Pfam" id="PF12802">
    <property type="entry name" value="MarR_2"/>
    <property type="match status" value="1"/>
</dbReference>
<gene>
    <name evidence="5" type="ORF">GCM10011410_21010</name>
</gene>
<feature type="domain" description="HTH marR-type" evidence="4">
    <location>
        <begin position="24"/>
        <end position="82"/>
    </location>
</feature>
<dbReference type="SUPFAM" id="SSF46785">
    <property type="entry name" value="Winged helix' DNA-binding domain"/>
    <property type="match status" value="1"/>
</dbReference>
<evidence type="ECO:0000259" key="4">
    <source>
        <dbReference type="Pfam" id="PF12802"/>
    </source>
</evidence>
<keyword evidence="6" id="KW-1185">Reference proteome</keyword>
<keyword evidence="3" id="KW-0804">Transcription</keyword>
<sequence length="167" mass="18814">MHDLEAHNAVVRFAEKLAILLGESGMSRMSARVFAFVLADDADTYTAKELADGLQVSPAAISGAVRQLVSAGLMTKGREPGARSDYYRMDDDDVWGTIMAQRKPFLQRYVDLLTEGAREIGADGAGGRRLRETVEFYRFMDDELAHTLERWQVRRAAWLEEEARRTD</sequence>
<comment type="caution">
    <text evidence="5">The sequence shown here is derived from an EMBL/GenBank/DDBJ whole genome shotgun (WGS) entry which is preliminary data.</text>
</comment>
<dbReference type="PANTHER" id="PTHR38465">
    <property type="entry name" value="HTH-TYPE TRANSCRIPTIONAL REGULATOR MJ1563-RELATED"/>
    <property type="match status" value="1"/>
</dbReference>
<dbReference type="InterPro" id="IPR052362">
    <property type="entry name" value="HTH-GbsR_regulator"/>
</dbReference>
<dbReference type="Gene3D" id="1.10.10.10">
    <property type="entry name" value="Winged helix-like DNA-binding domain superfamily/Winged helix DNA-binding domain"/>
    <property type="match status" value="1"/>
</dbReference>
<dbReference type="InterPro" id="IPR036388">
    <property type="entry name" value="WH-like_DNA-bd_sf"/>
</dbReference>
<name>A0A916UCM3_9ACTN</name>
<dbReference type="Proteomes" id="UP000641514">
    <property type="component" value="Unassembled WGS sequence"/>
</dbReference>
<accession>A0A916UCM3</accession>
<keyword evidence="1" id="KW-0805">Transcription regulation</keyword>
<evidence type="ECO:0000313" key="5">
    <source>
        <dbReference type="EMBL" id="GGC68090.1"/>
    </source>
</evidence>
<dbReference type="PANTHER" id="PTHR38465:SF2">
    <property type="entry name" value="HTH-TYPE TRANSCRIPTIONAL REGULATOR MMPR5"/>
    <property type="match status" value="1"/>
</dbReference>
<dbReference type="GO" id="GO:0003677">
    <property type="term" value="F:DNA binding"/>
    <property type="evidence" value="ECO:0007669"/>
    <property type="project" value="UniProtKB-KW"/>
</dbReference>